<dbReference type="Pfam" id="PF16152">
    <property type="entry name" value="DUF4860"/>
    <property type="match status" value="1"/>
</dbReference>
<keyword evidence="3" id="KW-1185">Reference proteome</keyword>
<dbReference type="Proteomes" id="UP001487305">
    <property type="component" value="Unassembled WGS sequence"/>
</dbReference>
<feature type="transmembrane region" description="Helical" evidence="1">
    <location>
        <begin position="31"/>
        <end position="55"/>
    </location>
</feature>
<evidence type="ECO:0000256" key="1">
    <source>
        <dbReference type="SAM" id="Phobius"/>
    </source>
</evidence>
<accession>A0ABV1JGP1</accession>
<keyword evidence="1" id="KW-0472">Membrane</keyword>
<dbReference type="InterPro" id="IPR032340">
    <property type="entry name" value="DUF4860"/>
</dbReference>
<dbReference type="RefSeq" id="WP_349227959.1">
    <property type="nucleotide sequence ID" value="NZ_JBBNOP010000020.1"/>
</dbReference>
<gene>
    <name evidence="2" type="ORF">AAA083_14815</name>
</gene>
<protein>
    <submittedName>
        <fullName evidence="2">DUF4860 domain-containing protein</fullName>
    </submittedName>
</protein>
<evidence type="ECO:0000313" key="2">
    <source>
        <dbReference type="EMBL" id="MEQ3364249.1"/>
    </source>
</evidence>
<comment type="caution">
    <text evidence="2">The sequence shown here is derived from an EMBL/GenBank/DDBJ whole genome shotgun (WGS) entry which is preliminary data.</text>
</comment>
<name>A0ABV1JGP1_9ACTN</name>
<keyword evidence="1" id="KW-1133">Transmembrane helix</keyword>
<reference evidence="2 3" key="1">
    <citation type="submission" date="2024-04" db="EMBL/GenBank/DDBJ databases">
        <title>Human intestinal bacterial collection.</title>
        <authorList>
            <person name="Pauvert C."/>
            <person name="Hitch T.C.A."/>
            <person name="Clavel T."/>
        </authorList>
    </citation>
    <scope>NUCLEOTIDE SEQUENCE [LARGE SCALE GENOMIC DNA]</scope>
    <source>
        <strain evidence="2 3">CLA-KB-H42</strain>
    </source>
</reference>
<organism evidence="2 3">
    <name type="scientific">Raoultibacter massiliensis</name>
    <dbReference type="NCBI Taxonomy" id="1852371"/>
    <lineage>
        <taxon>Bacteria</taxon>
        <taxon>Bacillati</taxon>
        <taxon>Actinomycetota</taxon>
        <taxon>Coriobacteriia</taxon>
        <taxon>Eggerthellales</taxon>
        <taxon>Eggerthellaceae</taxon>
        <taxon>Raoultibacter</taxon>
    </lineage>
</organism>
<keyword evidence="1" id="KW-0812">Transmembrane</keyword>
<evidence type="ECO:0000313" key="3">
    <source>
        <dbReference type="Proteomes" id="UP001487305"/>
    </source>
</evidence>
<sequence length="174" mass="18431">MTKRTDITKALSQAPFSEAKRSQAAGSSGHMFTALLFALFVIALLLAVVAGTNVYRNLNDVRSGADEARLGLTLLANNVRANDAADAIAAGTGPEGRSLVLVERLDSGTYETRIYRHEGNIVEEYALADAAYTPEKAVVICPSDVFDFSYGNGLLTITTDQGSADVALRSVSEA</sequence>
<dbReference type="EMBL" id="JBBNOP010000020">
    <property type="protein sequence ID" value="MEQ3364249.1"/>
    <property type="molecule type" value="Genomic_DNA"/>
</dbReference>
<proteinExistence type="predicted"/>